<accession>A0A7X0W0I6</accession>
<comment type="caution">
    <text evidence="1">The sequence shown here is derived from an EMBL/GenBank/DDBJ whole genome shotgun (WGS) entry which is preliminary data.</text>
</comment>
<evidence type="ECO:0000313" key="2">
    <source>
        <dbReference type="Proteomes" id="UP000564644"/>
    </source>
</evidence>
<keyword evidence="1" id="KW-0456">Lyase</keyword>
<dbReference type="Pfam" id="PF06754">
    <property type="entry name" value="PhnG"/>
    <property type="match status" value="1"/>
</dbReference>
<proteinExistence type="predicted"/>
<dbReference type="Proteomes" id="UP000564644">
    <property type="component" value="Unassembled WGS sequence"/>
</dbReference>
<dbReference type="GO" id="GO:0015716">
    <property type="term" value="P:organic phosphonate transport"/>
    <property type="evidence" value="ECO:0007669"/>
    <property type="project" value="InterPro"/>
</dbReference>
<dbReference type="AlphaFoldDB" id="A0A7X0W0I6"/>
<name>A0A7X0W0I6_9BACL</name>
<keyword evidence="2" id="KW-1185">Reference proteome</keyword>
<dbReference type="InterPro" id="IPR009609">
    <property type="entry name" value="Phosphonate_metab_PhnG"/>
</dbReference>
<dbReference type="NCBIfam" id="TIGR03293">
    <property type="entry name" value="PhnG_redo"/>
    <property type="match status" value="1"/>
</dbReference>
<evidence type="ECO:0000313" key="1">
    <source>
        <dbReference type="EMBL" id="MBB6735098.1"/>
    </source>
</evidence>
<dbReference type="GO" id="GO:0016829">
    <property type="term" value="F:lyase activity"/>
    <property type="evidence" value="ECO:0007669"/>
    <property type="project" value="UniProtKB-KW"/>
</dbReference>
<dbReference type="RefSeq" id="WP_185132754.1">
    <property type="nucleotide sequence ID" value="NZ_JACJVO010000042.1"/>
</dbReference>
<dbReference type="GO" id="GO:0019634">
    <property type="term" value="P:organic phosphonate metabolic process"/>
    <property type="evidence" value="ECO:0007669"/>
    <property type="project" value="InterPro"/>
</dbReference>
<reference evidence="1 2" key="1">
    <citation type="submission" date="2020-08" db="EMBL/GenBank/DDBJ databases">
        <title>Cohnella phylogeny.</title>
        <authorList>
            <person name="Dunlap C."/>
        </authorList>
    </citation>
    <scope>NUCLEOTIDE SEQUENCE [LARGE SCALE GENOMIC DNA]</scope>
    <source>
        <strain evidence="1 2">CBP 2801</strain>
    </source>
</reference>
<sequence length="147" mass="17090">MLNSAKVSKLLIESEEPLLERFAAEIERNYQVRIVRAAEKSLVMSQARDTVSHQPFYLGEILVTECTVELNGVYGYGILMGERSEEAYRLAVVDAAFRSHAEETAGWEGPLREAELRLEERRRSERRMIDRTKVHFDTMGEYHERNR</sequence>
<organism evidence="1 2">
    <name type="scientific">Cohnella zeiphila</name>
    <dbReference type="NCBI Taxonomy" id="2761120"/>
    <lineage>
        <taxon>Bacteria</taxon>
        <taxon>Bacillati</taxon>
        <taxon>Bacillota</taxon>
        <taxon>Bacilli</taxon>
        <taxon>Bacillales</taxon>
        <taxon>Paenibacillaceae</taxon>
        <taxon>Cohnella</taxon>
    </lineage>
</organism>
<gene>
    <name evidence="1" type="primary">phnG</name>
    <name evidence="1" type="ORF">H7C18_29720</name>
</gene>
<dbReference type="EMBL" id="JACJVO010000042">
    <property type="protein sequence ID" value="MBB6735098.1"/>
    <property type="molecule type" value="Genomic_DNA"/>
</dbReference>
<protein>
    <submittedName>
        <fullName evidence="1">Phosphonate C-P lyase system protein PhnG</fullName>
    </submittedName>
</protein>